<dbReference type="OrthoDB" id="9812426at2"/>
<dbReference type="InterPro" id="IPR051043">
    <property type="entry name" value="Sulfatase_Mod_Factor_Kinase"/>
</dbReference>
<dbReference type="SUPFAM" id="SSF56436">
    <property type="entry name" value="C-type lectin-like"/>
    <property type="match status" value="1"/>
</dbReference>
<organism evidence="2 3">
    <name type="scientific">Phycisphaera mikurensis (strain NBRC 102666 / KCTC 22515 / FYK2301M01)</name>
    <dbReference type="NCBI Taxonomy" id="1142394"/>
    <lineage>
        <taxon>Bacteria</taxon>
        <taxon>Pseudomonadati</taxon>
        <taxon>Planctomycetota</taxon>
        <taxon>Phycisphaerae</taxon>
        <taxon>Phycisphaerales</taxon>
        <taxon>Phycisphaeraceae</taxon>
        <taxon>Phycisphaera</taxon>
    </lineage>
</organism>
<name>I0IDZ9_PHYMF</name>
<protein>
    <recommendedName>
        <fullName evidence="1">Sulfatase-modifying factor enzyme-like domain-containing protein</fullName>
    </recommendedName>
</protein>
<accession>I0IDZ9</accession>
<feature type="domain" description="Sulfatase-modifying factor enzyme-like" evidence="1">
    <location>
        <begin position="64"/>
        <end position="227"/>
    </location>
</feature>
<sequence>MSDGVLPEMARIEPGRFLMGATENDRFASVLELPRHEVEIPRAFEIATTPVTRAAWAAYAGDVGADDRPVMGVSREDAESYLDWLSAETGLTLRLPSEAEWEYAARAGTTGAFHTGDDLTPRQANYLYDERARRVGPGHPTPVRAYPPNPWGLFDTLGSVAEWVADDWHRGYGGGPGDGSAWVEAPRSRVGVVRGGAWDLLPRLCRCAYRDALEVDARIDNVGFRFVSVRG</sequence>
<dbReference type="PANTHER" id="PTHR23150:SF35">
    <property type="entry name" value="BLL6746 PROTEIN"/>
    <property type="match status" value="1"/>
</dbReference>
<dbReference type="InterPro" id="IPR016187">
    <property type="entry name" value="CTDL_fold"/>
</dbReference>
<dbReference type="KEGG" id="phm:PSMK_13280"/>
<dbReference type="InterPro" id="IPR005532">
    <property type="entry name" value="SUMF_dom"/>
</dbReference>
<dbReference type="RefSeq" id="WP_014436706.1">
    <property type="nucleotide sequence ID" value="NC_017080.1"/>
</dbReference>
<feature type="domain" description="Sulfatase-modifying factor enzyme-like" evidence="1">
    <location>
        <begin position="7"/>
        <end position="62"/>
    </location>
</feature>
<dbReference type="eggNOG" id="COG1262">
    <property type="taxonomic scope" value="Bacteria"/>
</dbReference>
<evidence type="ECO:0000313" key="3">
    <source>
        <dbReference type="Proteomes" id="UP000007881"/>
    </source>
</evidence>
<dbReference type="Pfam" id="PF03781">
    <property type="entry name" value="FGE-sulfatase"/>
    <property type="match status" value="2"/>
</dbReference>
<proteinExistence type="predicted"/>
<dbReference type="AlphaFoldDB" id="I0IDZ9"/>
<dbReference type="EMBL" id="AP012338">
    <property type="protein sequence ID" value="BAM03487.1"/>
    <property type="molecule type" value="Genomic_DNA"/>
</dbReference>
<dbReference type="Gene3D" id="3.90.1580.10">
    <property type="entry name" value="paralog of FGE (formylglycine-generating enzyme)"/>
    <property type="match status" value="1"/>
</dbReference>
<reference evidence="2 3" key="1">
    <citation type="submission" date="2012-02" db="EMBL/GenBank/DDBJ databases">
        <title>Complete genome sequence of Phycisphaera mikurensis NBRC 102666.</title>
        <authorList>
            <person name="Ankai A."/>
            <person name="Hosoyama A."/>
            <person name="Terui Y."/>
            <person name="Sekine M."/>
            <person name="Fukai R."/>
            <person name="Kato Y."/>
            <person name="Nakamura S."/>
            <person name="Yamada-Narita S."/>
            <person name="Kawakoshi A."/>
            <person name="Fukunaga Y."/>
            <person name="Yamazaki S."/>
            <person name="Fujita N."/>
        </authorList>
    </citation>
    <scope>NUCLEOTIDE SEQUENCE [LARGE SCALE GENOMIC DNA]</scope>
    <source>
        <strain evidence="3">NBRC 102666 / KCTC 22515 / FYK2301M01</strain>
    </source>
</reference>
<gene>
    <name evidence="2" type="ordered locus">PSMK_13280</name>
</gene>
<dbReference type="Proteomes" id="UP000007881">
    <property type="component" value="Chromosome"/>
</dbReference>
<dbReference type="InterPro" id="IPR042095">
    <property type="entry name" value="SUMF_sf"/>
</dbReference>
<dbReference type="GO" id="GO:0120147">
    <property type="term" value="F:formylglycine-generating oxidase activity"/>
    <property type="evidence" value="ECO:0007669"/>
    <property type="project" value="TreeGrafter"/>
</dbReference>
<dbReference type="HOGENOM" id="CLU_012431_2_4_0"/>
<evidence type="ECO:0000313" key="2">
    <source>
        <dbReference type="EMBL" id="BAM03487.1"/>
    </source>
</evidence>
<dbReference type="STRING" id="1142394.PSMK_13280"/>
<evidence type="ECO:0000259" key="1">
    <source>
        <dbReference type="Pfam" id="PF03781"/>
    </source>
</evidence>
<dbReference type="PANTHER" id="PTHR23150">
    <property type="entry name" value="SULFATASE MODIFYING FACTOR 1, 2"/>
    <property type="match status" value="1"/>
</dbReference>
<keyword evidence="3" id="KW-1185">Reference proteome</keyword>